<dbReference type="InterPro" id="IPR001412">
    <property type="entry name" value="aa-tRNA-synth_I_CS"/>
</dbReference>
<dbReference type="CDD" id="cd00671">
    <property type="entry name" value="ArgRS_core"/>
    <property type="match status" value="1"/>
</dbReference>
<dbReference type="FunFam" id="1.10.730.10:FF:000006">
    <property type="entry name" value="Arginyl-tRNA synthetase 2, mitochondrial"/>
    <property type="match status" value="1"/>
</dbReference>
<evidence type="ECO:0000256" key="1">
    <source>
        <dbReference type="ARBA" id="ARBA00004496"/>
    </source>
</evidence>
<comment type="similarity">
    <text evidence="2 11 12">Belongs to the class-I aminoacyl-tRNA synthetase family.</text>
</comment>
<dbReference type="PRINTS" id="PR01038">
    <property type="entry name" value="TRNASYNTHARG"/>
</dbReference>
<dbReference type="InterPro" id="IPR035684">
    <property type="entry name" value="ArgRS_core"/>
</dbReference>
<dbReference type="Pfam" id="PF00750">
    <property type="entry name" value="tRNA-synt_1d"/>
    <property type="match status" value="1"/>
</dbReference>
<sequence length="553" mass="62016">MQHPRLEAALARAARDLGAADDVTVRLERPRETAHGDLAANLAMVLAQQLGRKPRELAGELVDRLDLQALQIESAEIAGPGFINFRVSRDFLFDGLRHVCRAGRDYGRGDWGAGSRVNVEFVSANPTGPLHVGHGRGAAVGDTIARLLEFTGHDVCREFYVNDAGSQIDKLVDSISARHRQLEGESAAIPEGGYHGEYIVDLARELASDLADELAADASPEGRARVRRRAIERVIEEQRRTLEALRVQFDEFRSETELRESSSIEETVEQLTERGLIYEREGARWLRTTDFEDDKDRVLVKSDGSYTYFLPDIAYHHDKAKRGFDTAIDIWGADHHGYVPRMTAAMRALGLEKEFFEAVIVQLVRIERGGEEVKFSKRAGEFVTLRDLVDEVGADVTRYFFLERGPQQQMVFDLDLAKERSEKNPVYKVQYAHARIRSVYRRGDIDPEGIDFDADLSPLVETSAHEMIKTILGFPEVVEAAARSREPHRITAYLENLANELNSWYHAGTRDASLRVLGQEEAVTNARLVVVRASETVLRNGLELLGIEAPESM</sequence>
<dbReference type="Pfam" id="PF05746">
    <property type="entry name" value="DALR_1"/>
    <property type="match status" value="1"/>
</dbReference>
<feature type="domain" description="Arginyl tRNA synthetase N-terminal" evidence="15">
    <location>
        <begin position="4"/>
        <end position="87"/>
    </location>
</feature>
<keyword evidence="4 11" id="KW-0963">Cytoplasm</keyword>
<keyword evidence="5 11" id="KW-0436">Ligase</keyword>
<evidence type="ECO:0000256" key="8">
    <source>
        <dbReference type="ARBA" id="ARBA00022917"/>
    </source>
</evidence>
<dbReference type="InterPro" id="IPR005148">
    <property type="entry name" value="Arg-tRNA-synth_N"/>
</dbReference>
<evidence type="ECO:0000256" key="5">
    <source>
        <dbReference type="ARBA" id="ARBA00022598"/>
    </source>
</evidence>
<dbReference type="GO" id="GO:0005524">
    <property type="term" value="F:ATP binding"/>
    <property type="evidence" value="ECO:0007669"/>
    <property type="project" value="UniProtKB-UniRule"/>
</dbReference>
<evidence type="ECO:0000256" key="11">
    <source>
        <dbReference type="HAMAP-Rule" id="MF_00123"/>
    </source>
</evidence>
<evidence type="ECO:0000259" key="15">
    <source>
        <dbReference type="SMART" id="SM01016"/>
    </source>
</evidence>
<dbReference type="InterPro" id="IPR008909">
    <property type="entry name" value="DALR_anticod-bd"/>
</dbReference>
<dbReference type="SUPFAM" id="SSF52374">
    <property type="entry name" value="Nucleotidylyl transferase"/>
    <property type="match status" value="1"/>
</dbReference>
<comment type="catalytic activity">
    <reaction evidence="10 11">
        <text>tRNA(Arg) + L-arginine + ATP = L-arginyl-tRNA(Arg) + AMP + diphosphate</text>
        <dbReference type="Rhea" id="RHEA:20301"/>
        <dbReference type="Rhea" id="RHEA-COMP:9658"/>
        <dbReference type="Rhea" id="RHEA-COMP:9673"/>
        <dbReference type="ChEBI" id="CHEBI:30616"/>
        <dbReference type="ChEBI" id="CHEBI:32682"/>
        <dbReference type="ChEBI" id="CHEBI:33019"/>
        <dbReference type="ChEBI" id="CHEBI:78442"/>
        <dbReference type="ChEBI" id="CHEBI:78513"/>
        <dbReference type="ChEBI" id="CHEBI:456215"/>
        <dbReference type="EC" id="6.1.1.19"/>
    </reaction>
</comment>
<evidence type="ECO:0000256" key="9">
    <source>
        <dbReference type="ARBA" id="ARBA00023146"/>
    </source>
</evidence>
<comment type="subunit">
    <text evidence="3 11">Monomer.</text>
</comment>
<dbReference type="Gene3D" id="1.10.730.10">
    <property type="entry name" value="Isoleucyl-tRNA Synthetase, Domain 1"/>
    <property type="match status" value="1"/>
</dbReference>
<feature type="short sequence motif" description="'HIGH' region" evidence="11">
    <location>
        <begin position="124"/>
        <end position="134"/>
    </location>
</feature>
<evidence type="ECO:0000256" key="4">
    <source>
        <dbReference type="ARBA" id="ARBA00022490"/>
    </source>
</evidence>
<dbReference type="FunFam" id="3.40.50.620:FF:000062">
    <property type="entry name" value="Arginine--tRNA ligase"/>
    <property type="match status" value="1"/>
</dbReference>
<keyword evidence="7 11" id="KW-0067">ATP-binding</keyword>
<evidence type="ECO:0000256" key="3">
    <source>
        <dbReference type="ARBA" id="ARBA00011245"/>
    </source>
</evidence>
<comment type="subcellular location">
    <subcellularLocation>
        <location evidence="1 11">Cytoplasm</location>
    </subcellularLocation>
</comment>
<gene>
    <name evidence="11" type="primary">argS</name>
    <name evidence="16" type="ORF">GWO12_11345</name>
</gene>
<evidence type="ECO:0000256" key="12">
    <source>
        <dbReference type="RuleBase" id="RU363038"/>
    </source>
</evidence>
<evidence type="ECO:0000256" key="10">
    <source>
        <dbReference type="ARBA" id="ARBA00049339"/>
    </source>
</evidence>
<dbReference type="GO" id="GO:0004814">
    <property type="term" value="F:arginine-tRNA ligase activity"/>
    <property type="evidence" value="ECO:0007669"/>
    <property type="project" value="UniProtKB-UniRule"/>
</dbReference>
<dbReference type="InterPro" id="IPR036695">
    <property type="entry name" value="Arg-tRNA-synth_N_sf"/>
</dbReference>
<name>A0AAE4ZAK3_9BACT</name>
<dbReference type="PROSITE" id="PS00178">
    <property type="entry name" value="AA_TRNA_LIGASE_I"/>
    <property type="match status" value="1"/>
</dbReference>
<dbReference type="Pfam" id="PF03485">
    <property type="entry name" value="Arg_tRNA_synt_N"/>
    <property type="match status" value="1"/>
</dbReference>
<dbReference type="GO" id="GO:0005737">
    <property type="term" value="C:cytoplasm"/>
    <property type="evidence" value="ECO:0007669"/>
    <property type="project" value="UniProtKB-SubCell"/>
</dbReference>
<keyword evidence="9 11" id="KW-0030">Aminoacyl-tRNA synthetase</keyword>
<dbReference type="InterPro" id="IPR014729">
    <property type="entry name" value="Rossmann-like_a/b/a_fold"/>
</dbReference>
<accession>A0AAE4ZAK3</accession>
<dbReference type="PANTHER" id="PTHR11956:SF5">
    <property type="entry name" value="ARGININE--TRNA LIGASE, CYTOPLASMIC"/>
    <property type="match status" value="1"/>
</dbReference>
<dbReference type="SUPFAM" id="SSF55190">
    <property type="entry name" value="Arginyl-tRNA synthetase (ArgRS), N-terminal 'additional' domain"/>
    <property type="match status" value="1"/>
</dbReference>
<keyword evidence="6 11" id="KW-0547">Nucleotide-binding</keyword>
<protein>
    <recommendedName>
        <fullName evidence="11">Arginine--tRNA ligase</fullName>
        <ecNumber evidence="11">6.1.1.19</ecNumber>
    </recommendedName>
    <alternativeName>
        <fullName evidence="11">Arginyl-tRNA synthetase</fullName>
        <shortName evidence="11">ArgRS</shortName>
    </alternativeName>
</protein>
<dbReference type="PANTHER" id="PTHR11956">
    <property type="entry name" value="ARGINYL-TRNA SYNTHETASE"/>
    <property type="match status" value="1"/>
</dbReference>
<dbReference type="Proteomes" id="UP000702544">
    <property type="component" value="Unassembled WGS sequence"/>
</dbReference>
<dbReference type="GO" id="GO:0006420">
    <property type="term" value="P:arginyl-tRNA aminoacylation"/>
    <property type="evidence" value="ECO:0007669"/>
    <property type="project" value="UniProtKB-UniRule"/>
</dbReference>
<dbReference type="InterPro" id="IPR001278">
    <property type="entry name" value="Arg-tRNA-ligase"/>
</dbReference>
<evidence type="ECO:0000256" key="2">
    <source>
        <dbReference type="ARBA" id="ARBA00005594"/>
    </source>
</evidence>
<feature type="domain" description="DALR anticodon binding" evidence="14">
    <location>
        <begin position="429"/>
        <end position="553"/>
    </location>
</feature>
<dbReference type="AlphaFoldDB" id="A0AAE4ZAK3"/>
<dbReference type="EC" id="6.1.1.19" evidence="11"/>
<dbReference type="InterPro" id="IPR009080">
    <property type="entry name" value="tRNAsynth_Ia_anticodon-bd"/>
</dbReference>
<dbReference type="SMART" id="SM00836">
    <property type="entry name" value="DALR_1"/>
    <property type="match status" value="1"/>
</dbReference>
<dbReference type="Gene3D" id="3.40.50.620">
    <property type="entry name" value="HUPs"/>
    <property type="match status" value="1"/>
</dbReference>
<evidence type="ECO:0000259" key="14">
    <source>
        <dbReference type="SMART" id="SM00836"/>
    </source>
</evidence>
<dbReference type="SUPFAM" id="SSF47323">
    <property type="entry name" value="Anticodon-binding domain of a subclass of class I aminoacyl-tRNA synthetases"/>
    <property type="match status" value="1"/>
</dbReference>
<dbReference type="HAMAP" id="MF_00123">
    <property type="entry name" value="Arg_tRNA_synth"/>
    <property type="match status" value="1"/>
</dbReference>
<dbReference type="EMBL" id="JAACAK010000091">
    <property type="protein sequence ID" value="NIR75687.1"/>
    <property type="molecule type" value="Genomic_DNA"/>
</dbReference>
<dbReference type="Gene3D" id="3.30.1360.70">
    <property type="entry name" value="Arginyl tRNA synthetase N-terminal domain"/>
    <property type="match status" value="1"/>
</dbReference>
<evidence type="ECO:0000313" key="17">
    <source>
        <dbReference type="Proteomes" id="UP000702544"/>
    </source>
</evidence>
<evidence type="ECO:0000256" key="7">
    <source>
        <dbReference type="ARBA" id="ARBA00022840"/>
    </source>
</evidence>
<organism evidence="16 17">
    <name type="scientific">Candidatus Kutchimonas denitrificans</name>
    <dbReference type="NCBI Taxonomy" id="3056748"/>
    <lineage>
        <taxon>Bacteria</taxon>
        <taxon>Pseudomonadati</taxon>
        <taxon>Gemmatimonadota</taxon>
        <taxon>Gemmatimonadia</taxon>
        <taxon>Candidatus Palauibacterales</taxon>
        <taxon>Candidatus Palauibacteraceae</taxon>
        <taxon>Candidatus Kutchimonas</taxon>
    </lineage>
</organism>
<feature type="coiled-coil region" evidence="13">
    <location>
        <begin position="228"/>
        <end position="255"/>
    </location>
</feature>
<dbReference type="SMART" id="SM01016">
    <property type="entry name" value="Arg_tRNA_synt_N"/>
    <property type="match status" value="1"/>
</dbReference>
<evidence type="ECO:0000256" key="13">
    <source>
        <dbReference type="SAM" id="Coils"/>
    </source>
</evidence>
<evidence type="ECO:0000313" key="16">
    <source>
        <dbReference type="EMBL" id="NIR75687.1"/>
    </source>
</evidence>
<keyword evidence="13" id="KW-0175">Coiled coil</keyword>
<dbReference type="NCBIfam" id="TIGR00456">
    <property type="entry name" value="argS"/>
    <property type="match status" value="1"/>
</dbReference>
<comment type="caution">
    <text evidence="16">The sequence shown here is derived from an EMBL/GenBank/DDBJ whole genome shotgun (WGS) entry which is preliminary data.</text>
</comment>
<proteinExistence type="inferred from homology"/>
<evidence type="ECO:0000256" key="6">
    <source>
        <dbReference type="ARBA" id="ARBA00022741"/>
    </source>
</evidence>
<keyword evidence="8 11" id="KW-0648">Protein biosynthesis</keyword>
<reference evidence="16 17" key="1">
    <citation type="submission" date="2020-01" db="EMBL/GenBank/DDBJ databases">
        <title>Genomes assembled from Gulf of Kutch pelagic sediment metagenomes.</title>
        <authorList>
            <person name="Chandrashekar M."/>
            <person name="Mahajan M.S."/>
            <person name="Dave K.J."/>
            <person name="Vatsa P."/>
            <person name="Nathani N.M."/>
        </authorList>
    </citation>
    <scope>NUCLEOTIDE SEQUENCE [LARGE SCALE GENOMIC DNA]</scope>
    <source>
        <strain evidence="16">KS3-K002</strain>
    </source>
</reference>